<dbReference type="InterPro" id="IPR001387">
    <property type="entry name" value="Cro/C1-type_HTH"/>
</dbReference>
<organism evidence="3 4">
    <name type="scientific">Oceanobacillus jeddahense</name>
    <dbReference type="NCBI Taxonomy" id="1462527"/>
    <lineage>
        <taxon>Bacteria</taxon>
        <taxon>Bacillati</taxon>
        <taxon>Bacillota</taxon>
        <taxon>Bacilli</taxon>
        <taxon>Bacillales</taxon>
        <taxon>Bacillaceae</taxon>
        <taxon>Oceanobacillus</taxon>
    </lineage>
</organism>
<dbReference type="PROSITE" id="PS50943">
    <property type="entry name" value="HTH_CROC1"/>
    <property type="match status" value="1"/>
</dbReference>
<evidence type="ECO:0000313" key="4">
    <source>
        <dbReference type="Proteomes" id="UP001059773"/>
    </source>
</evidence>
<evidence type="ECO:0000259" key="2">
    <source>
        <dbReference type="PROSITE" id="PS50943"/>
    </source>
</evidence>
<sequence>MTFGEKLRKSRKESTISQEELAFQLQVSRQAISKWENDKGYPET</sequence>
<dbReference type="Pfam" id="PF01381">
    <property type="entry name" value="HTH_3"/>
    <property type="match status" value="1"/>
</dbReference>
<dbReference type="InterPro" id="IPR010982">
    <property type="entry name" value="Lambda_DNA-bd_dom_sf"/>
</dbReference>
<dbReference type="PANTHER" id="PTHR46558">
    <property type="entry name" value="TRACRIPTIONAL REGULATORY PROTEIN-RELATED-RELATED"/>
    <property type="match status" value="1"/>
</dbReference>
<dbReference type="CDD" id="cd00093">
    <property type="entry name" value="HTH_XRE"/>
    <property type="match status" value="1"/>
</dbReference>
<protein>
    <submittedName>
        <fullName evidence="3">Helix-turn-helix domain-containing protein</fullName>
    </submittedName>
</protein>
<dbReference type="Gene3D" id="1.10.260.40">
    <property type="entry name" value="lambda repressor-like DNA-binding domains"/>
    <property type="match status" value="1"/>
</dbReference>
<evidence type="ECO:0000313" key="3">
    <source>
        <dbReference type="EMBL" id="UUI04955.1"/>
    </source>
</evidence>
<evidence type="ECO:0000256" key="1">
    <source>
        <dbReference type="ARBA" id="ARBA00023125"/>
    </source>
</evidence>
<dbReference type="Proteomes" id="UP001059773">
    <property type="component" value="Chromosome"/>
</dbReference>
<dbReference type="RefSeq" id="WP_256709864.1">
    <property type="nucleotide sequence ID" value="NZ_CP101914.1"/>
</dbReference>
<dbReference type="PANTHER" id="PTHR46558:SF13">
    <property type="entry name" value="HTH-TYPE TRANSCRIPTIONAL REGULATOR IMMR"/>
    <property type="match status" value="1"/>
</dbReference>
<keyword evidence="4" id="KW-1185">Reference proteome</keyword>
<reference evidence="3" key="1">
    <citation type="submission" date="2022-07" db="EMBL/GenBank/DDBJ databases">
        <title>FELIX.</title>
        <authorList>
            <person name="Wan K.H."/>
            <person name="Park S."/>
            <person name="Lawrence Q."/>
            <person name="Eichenberger J.P."/>
            <person name="Booth B.W."/>
            <person name="Piaggio A.J."/>
            <person name="Chandler J.C."/>
            <person name="Franklin A.B."/>
            <person name="Celniker S.E."/>
        </authorList>
    </citation>
    <scope>NUCLEOTIDE SEQUENCE</scope>
    <source>
        <strain evidence="3">QA-1986 374</strain>
    </source>
</reference>
<keyword evidence="1" id="KW-0238">DNA-binding</keyword>
<feature type="domain" description="HTH cro/C1-type" evidence="2">
    <location>
        <begin position="7"/>
        <end position="42"/>
    </location>
</feature>
<proteinExistence type="predicted"/>
<accession>A0ABY5JX38</accession>
<dbReference type="SUPFAM" id="SSF47413">
    <property type="entry name" value="lambda repressor-like DNA-binding domains"/>
    <property type="match status" value="1"/>
</dbReference>
<name>A0ABY5JX38_9BACI</name>
<gene>
    <name evidence="3" type="ORF">NP439_10090</name>
</gene>
<dbReference type="EMBL" id="CP101914">
    <property type="protein sequence ID" value="UUI04955.1"/>
    <property type="molecule type" value="Genomic_DNA"/>
</dbReference>